<sequence length="322" mass="33201">MEADPATLQRVVLVANQKGGVGKTSIVTALAGLIARPDRRVLVVDADPQGNATTSDLGIDGDRGRSLMMALQYGEPLQVQRDVRPGLDVVPGGPLLAQIGALTATAAQTGLDLVANLRAALAHTCAAGGYTVALIDSGPGDAPLLDALLRTARYLVVPTKDDDASLSGVELLALRYLKARQEGAAVQLLGVVLFDANPRATARNSQVLADLDDVLAGSGASSFSTMIRSDRAAALDLRAAHLTPAELVAASAAQSKSRLAKLRGGGGRHRADQPEPTADNDNGGNGEVRLWSRDPSGLASDYQALARELLTRIATAETGAPA</sequence>
<evidence type="ECO:0000259" key="2">
    <source>
        <dbReference type="Pfam" id="PF13614"/>
    </source>
</evidence>
<dbReference type="InterPro" id="IPR050678">
    <property type="entry name" value="DNA_Partitioning_ATPase"/>
</dbReference>
<evidence type="ECO:0000313" key="4">
    <source>
        <dbReference type="Proteomes" id="UP000820669"/>
    </source>
</evidence>
<dbReference type="RefSeq" id="WP_169384814.1">
    <property type="nucleotide sequence ID" value="NZ_JAAXLA010000082.1"/>
</dbReference>
<keyword evidence="4" id="KW-1185">Reference proteome</keyword>
<organism evidence="3 4">
    <name type="scientific">Pseudonocardia acidicola</name>
    <dbReference type="NCBI Taxonomy" id="2724939"/>
    <lineage>
        <taxon>Bacteria</taxon>
        <taxon>Bacillati</taxon>
        <taxon>Actinomycetota</taxon>
        <taxon>Actinomycetes</taxon>
        <taxon>Pseudonocardiales</taxon>
        <taxon>Pseudonocardiaceae</taxon>
        <taxon>Pseudonocardia</taxon>
    </lineage>
</organism>
<gene>
    <name evidence="3" type="ORF">HF526_29250</name>
</gene>
<proteinExistence type="predicted"/>
<dbReference type="CDD" id="cd02042">
    <property type="entry name" value="ParAB_family"/>
    <property type="match status" value="1"/>
</dbReference>
<evidence type="ECO:0000313" key="3">
    <source>
        <dbReference type="EMBL" id="NMI01351.1"/>
    </source>
</evidence>
<protein>
    <submittedName>
        <fullName evidence="3">ParA family protein</fullName>
    </submittedName>
</protein>
<name>A0ABX1SIE2_9PSEU</name>
<dbReference type="InterPro" id="IPR027417">
    <property type="entry name" value="P-loop_NTPase"/>
</dbReference>
<comment type="caution">
    <text evidence="3">The sequence shown here is derived from an EMBL/GenBank/DDBJ whole genome shotgun (WGS) entry which is preliminary data.</text>
</comment>
<dbReference type="PANTHER" id="PTHR13696:SF99">
    <property type="entry name" value="COBYRINIC ACID AC-DIAMIDE SYNTHASE"/>
    <property type="match status" value="1"/>
</dbReference>
<dbReference type="SUPFAM" id="SSF52540">
    <property type="entry name" value="P-loop containing nucleoside triphosphate hydrolases"/>
    <property type="match status" value="1"/>
</dbReference>
<dbReference type="EMBL" id="JAAXLA010000082">
    <property type="protein sequence ID" value="NMI01351.1"/>
    <property type="molecule type" value="Genomic_DNA"/>
</dbReference>
<dbReference type="Proteomes" id="UP000820669">
    <property type="component" value="Unassembled WGS sequence"/>
</dbReference>
<evidence type="ECO:0000256" key="1">
    <source>
        <dbReference type="SAM" id="MobiDB-lite"/>
    </source>
</evidence>
<accession>A0ABX1SIE2</accession>
<reference evidence="3 4" key="1">
    <citation type="submission" date="2020-04" db="EMBL/GenBank/DDBJ databases">
        <authorList>
            <person name="Klaysubun C."/>
            <person name="Duangmal K."/>
            <person name="Lipun K."/>
        </authorList>
    </citation>
    <scope>NUCLEOTIDE SEQUENCE [LARGE SCALE GENOMIC DNA]</scope>
    <source>
        <strain evidence="3 4">K10HN5</strain>
    </source>
</reference>
<dbReference type="Pfam" id="PF13614">
    <property type="entry name" value="AAA_31"/>
    <property type="match status" value="1"/>
</dbReference>
<feature type="domain" description="AAA" evidence="2">
    <location>
        <begin position="10"/>
        <end position="173"/>
    </location>
</feature>
<dbReference type="PANTHER" id="PTHR13696">
    <property type="entry name" value="P-LOOP CONTAINING NUCLEOSIDE TRIPHOSPHATE HYDROLASE"/>
    <property type="match status" value="1"/>
</dbReference>
<dbReference type="Gene3D" id="3.40.50.300">
    <property type="entry name" value="P-loop containing nucleotide triphosphate hydrolases"/>
    <property type="match status" value="1"/>
</dbReference>
<feature type="region of interest" description="Disordered" evidence="1">
    <location>
        <begin position="259"/>
        <end position="293"/>
    </location>
</feature>
<dbReference type="InterPro" id="IPR025669">
    <property type="entry name" value="AAA_dom"/>
</dbReference>